<dbReference type="EMBL" id="BLLF01002301">
    <property type="protein sequence ID" value="GFH23556.1"/>
    <property type="molecule type" value="Genomic_DNA"/>
</dbReference>
<comment type="caution">
    <text evidence="1">The sequence shown here is derived from an EMBL/GenBank/DDBJ whole genome shotgun (WGS) entry which is preliminary data.</text>
</comment>
<protein>
    <submittedName>
        <fullName evidence="1">Uncharacterized protein</fullName>
    </submittedName>
</protein>
<name>A0A699ZXU3_HAELA</name>
<gene>
    <name evidence="1" type="ORF">HaLaN_21184</name>
</gene>
<organism evidence="1 2">
    <name type="scientific">Haematococcus lacustris</name>
    <name type="common">Green alga</name>
    <name type="synonym">Haematococcus pluvialis</name>
    <dbReference type="NCBI Taxonomy" id="44745"/>
    <lineage>
        <taxon>Eukaryota</taxon>
        <taxon>Viridiplantae</taxon>
        <taxon>Chlorophyta</taxon>
        <taxon>core chlorophytes</taxon>
        <taxon>Chlorophyceae</taxon>
        <taxon>CS clade</taxon>
        <taxon>Chlamydomonadales</taxon>
        <taxon>Haematococcaceae</taxon>
        <taxon>Haematococcus</taxon>
    </lineage>
</organism>
<feature type="non-terminal residue" evidence="1">
    <location>
        <position position="34"/>
    </location>
</feature>
<evidence type="ECO:0000313" key="2">
    <source>
        <dbReference type="Proteomes" id="UP000485058"/>
    </source>
</evidence>
<evidence type="ECO:0000313" key="1">
    <source>
        <dbReference type="EMBL" id="GFH23556.1"/>
    </source>
</evidence>
<dbReference type="AlphaFoldDB" id="A0A699ZXU3"/>
<keyword evidence="2" id="KW-1185">Reference proteome</keyword>
<reference evidence="1 2" key="1">
    <citation type="submission" date="2020-02" db="EMBL/GenBank/DDBJ databases">
        <title>Draft genome sequence of Haematococcus lacustris strain NIES-144.</title>
        <authorList>
            <person name="Morimoto D."/>
            <person name="Nakagawa S."/>
            <person name="Yoshida T."/>
            <person name="Sawayama S."/>
        </authorList>
    </citation>
    <scope>NUCLEOTIDE SEQUENCE [LARGE SCALE GENOMIC DNA]</scope>
    <source>
        <strain evidence="1 2">NIES-144</strain>
    </source>
</reference>
<accession>A0A699ZXU3</accession>
<feature type="non-terminal residue" evidence="1">
    <location>
        <position position="1"/>
    </location>
</feature>
<proteinExistence type="predicted"/>
<sequence length="34" mass="3834">MLEQQDNQSSNVQLVGLASMRSVPVEAMHVMYLK</sequence>
<dbReference type="Proteomes" id="UP000485058">
    <property type="component" value="Unassembled WGS sequence"/>
</dbReference>